<gene>
    <name evidence="1" type="ORF">H5V45_14135</name>
</gene>
<evidence type="ECO:0000313" key="2">
    <source>
        <dbReference type="Proteomes" id="UP000523955"/>
    </source>
</evidence>
<evidence type="ECO:0008006" key="3">
    <source>
        <dbReference type="Google" id="ProtNLM"/>
    </source>
</evidence>
<name>A0A7X0RJZ3_9ACTN</name>
<comment type="caution">
    <text evidence="1">The sequence shown here is derived from an EMBL/GenBank/DDBJ whole genome shotgun (WGS) entry which is preliminary data.</text>
</comment>
<proteinExistence type="predicted"/>
<organism evidence="1 2">
    <name type="scientific">Nocardioides luti</name>
    <dbReference type="NCBI Taxonomy" id="2761101"/>
    <lineage>
        <taxon>Bacteria</taxon>
        <taxon>Bacillati</taxon>
        <taxon>Actinomycetota</taxon>
        <taxon>Actinomycetes</taxon>
        <taxon>Propionibacteriales</taxon>
        <taxon>Nocardioidaceae</taxon>
        <taxon>Nocardioides</taxon>
    </lineage>
</organism>
<keyword evidence="2" id="KW-1185">Reference proteome</keyword>
<dbReference type="Proteomes" id="UP000523955">
    <property type="component" value="Unassembled WGS sequence"/>
</dbReference>
<dbReference type="AlphaFoldDB" id="A0A7X0RJZ3"/>
<dbReference type="EMBL" id="JACKXE010000001">
    <property type="protein sequence ID" value="MBB6628459.1"/>
    <property type="molecule type" value="Genomic_DNA"/>
</dbReference>
<protein>
    <recommendedName>
        <fullName evidence="3">DUF559 domain-containing protein</fullName>
    </recommendedName>
</protein>
<reference evidence="1 2" key="1">
    <citation type="submission" date="2020-08" db="EMBL/GenBank/DDBJ databases">
        <authorList>
            <person name="Seo M.-J."/>
        </authorList>
    </citation>
    <scope>NUCLEOTIDE SEQUENCE [LARGE SCALE GENOMIC DNA]</scope>
    <source>
        <strain evidence="1 2">KIGAM211</strain>
    </source>
</reference>
<dbReference type="RefSeq" id="WP_185253513.1">
    <property type="nucleotide sequence ID" value="NZ_JACKXE010000001.1"/>
</dbReference>
<evidence type="ECO:0000313" key="1">
    <source>
        <dbReference type="EMBL" id="MBB6628459.1"/>
    </source>
</evidence>
<sequence>MGLDRVEQRIVEAAAVLPSYGGVTGWAALRWLGGRWFEGTDVAGWRLPVTLATGGLNVRHQPGIRVCKEKLDPRDLIEVDGLRITTAARSVCFEMRYADNLRLAVRAADMACFNDLVSTSELSTYVLAHAAWTGIPRARDALGLMQENSWSPAEVDLRLVWTVDAGLGIPLCNVPIFDRAGRHLGTPDLFDPDAGVAVEYDSSLHLTGFQRARDVRREEVFRSHGLEYLTSVAADRGDVDALVARIHATRARARWLPESQRAWTTQAPPWWVRTETVEQRRRLTSGQRSYLLRHRAG</sequence>
<accession>A0A7X0RJZ3</accession>